<dbReference type="Proteomes" id="UP000609879">
    <property type="component" value="Unassembled WGS sequence"/>
</dbReference>
<dbReference type="Gene3D" id="3.90.1200.10">
    <property type="match status" value="1"/>
</dbReference>
<dbReference type="EMBL" id="BOMI01000156">
    <property type="protein sequence ID" value="GID78993.1"/>
    <property type="molecule type" value="Genomic_DNA"/>
</dbReference>
<comment type="caution">
    <text evidence="2">The sequence shown here is derived from an EMBL/GenBank/DDBJ whole genome shotgun (WGS) entry which is preliminary data.</text>
</comment>
<proteinExistence type="predicted"/>
<name>A0ABQ3YG50_9ACTN</name>
<keyword evidence="3" id="KW-1185">Reference proteome</keyword>
<sequence length="329" mass="35810">MREGAEAAEAVAAALGLGRPVGPLEALSYRSSQTWTLPTRDGRLLVKHVPAEEWRDDFARAMNFEEQALASGVSMGRPIRPPAPTVGYAVEVDGLGLVRAYEWIDGRPLADSDDVSEWLGATLARLHRIAPLPAGTRAPSRVPDWYRLADPRPWEGWLREGEQHRKPWAATLREGLPDILSAAAWVEHGLRAAGDYVVTHRDVEPWNVLMTETGPVLIDWDVAGPDSARLEAAQAVLSFSTRAGMPDPAVVRRTVAAYVSNGGAMLDGVDVLVRRVGLRLGRLAERLRMSLGLEPAGPRDLAAVETRAIEQITDMPDFVAAVKSFADLL</sequence>
<evidence type="ECO:0000313" key="2">
    <source>
        <dbReference type="EMBL" id="GID78993.1"/>
    </source>
</evidence>
<evidence type="ECO:0000259" key="1">
    <source>
        <dbReference type="Pfam" id="PF01636"/>
    </source>
</evidence>
<evidence type="ECO:0000313" key="3">
    <source>
        <dbReference type="Proteomes" id="UP000609879"/>
    </source>
</evidence>
<accession>A0ABQ3YG50</accession>
<dbReference type="SUPFAM" id="SSF56112">
    <property type="entry name" value="Protein kinase-like (PK-like)"/>
    <property type="match status" value="1"/>
</dbReference>
<dbReference type="RefSeq" id="WP_203774574.1">
    <property type="nucleotide sequence ID" value="NZ_BAAABO010000003.1"/>
</dbReference>
<protein>
    <recommendedName>
        <fullName evidence="1">Aminoglycoside phosphotransferase domain-containing protein</fullName>
    </recommendedName>
</protein>
<reference evidence="2 3" key="1">
    <citation type="submission" date="2021-01" db="EMBL/GenBank/DDBJ databases">
        <title>Whole genome shotgun sequence of Actinoplanes deccanensis NBRC 13994.</title>
        <authorList>
            <person name="Komaki H."/>
            <person name="Tamura T."/>
        </authorList>
    </citation>
    <scope>NUCLEOTIDE SEQUENCE [LARGE SCALE GENOMIC DNA]</scope>
    <source>
        <strain evidence="2 3">NBRC 13994</strain>
    </source>
</reference>
<dbReference type="Pfam" id="PF01636">
    <property type="entry name" value="APH"/>
    <property type="match status" value="1"/>
</dbReference>
<gene>
    <name evidence="2" type="ORF">Ade02nite_76340</name>
</gene>
<feature type="domain" description="Aminoglycoside phosphotransferase" evidence="1">
    <location>
        <begin position="30"/>
        <end position="244"/>
    </location>
</feature>
<organism evidence="2 3">
    <name type="scientific">Paractinoplanes deccanensis</name>
    <dbReference type="NCBI Taxonomy" id="113561"/>
    <lineage>
        <taxon>Bacteria</taxon>
        <taxon>Bacillati</taxon>
        <taxon>Actinomycetota</taxon>
        <taxon>Actinomycetes</taxon>
        <taxon>Micromonosporales</taxon>
        <taxon>Micromonosporaceae</taxon>
        <taxon>Paractinoplanes</taxon>
    </lineage>
</organism>
<dbReference type="InterPro" id="IPR002575">
    <property type="entry name" value="Aminoglycoside_PTrfase"/>
</dbReference>
<dbReference type="InterPro" id="IPR011009">
    <property type="entry name" value="Kinase-like_dom_sf"/>
</dbReference>